<feature type="non-terminal residue" evidence="1">
    <location>
        <position position="42"/>
    </location>
</feature>
<gene>
    <name evidence="1" type="ORF">EVA_11104</name>
</gene>
<reference evidence="1" key="1">
    <citation type="journal article" date="2012" name="PLoS ONE">
        <title>Gene sets for utilization of primary and secondary nutrition supplies in the distal gut of endangered iberian lynx.</title>
        <authorList>
            <person name="Alcaide M."/>
            <person name="Messina E."/>
            <person name="Richter M."/>
            <person name="Bargiela R."/>
            <person name="Peplies J."/>
            <person name="Huws S.A."/>
            <person name="Newbold C.J."/>
            <person name="Golyshin P.N."/>
            <person name="Simon M.A."/>
            <person name="Lopez G."/>
            <person name="Yakimov M.M."/>
            <person name="Ferrer M."/>
        </authorList>
    </citation>
    <scope>NUCLEOTIDE SEQUENCE</scope>
</reference>
<protein>
    <submittedName>
        <fullName evidence="1">Uncharacterized protein</fullName>
    </submittedName>
</protein>
<evidence type="ECO:0000313" key="1">
    <source>
        <dbReference type="EMBL" id="EJX00789.1"/>
    </source>
</evidence>
<comment type="caution">
    <text evidence="1">The sequence shown here is derived from an EMBL/GenBank/DDBJ whole genome shotgun (WGS) entry which is preliminary data.</text>
</comment>
<dbReference type="AlphaFoldDB" id="J9G1R4"/>
<dbReference type="EMBL" id="AMCI01003223">
    <property type="protein sequence ID" value="EJX00789.1"/>
    <property type="molecule type" value="Genomic_DNA"/>
</dbReference>
<name>J9G1R4_9ZZZZ</name>
<accession>J9G1R4</accession>
<sequence>MTGSGEKSWCTQPGEGGYFRLKGYLELLLKRFGADIYSLEYE</sequence>
<organism evidence="1">
    <name type="scientific">gut metagenome</name>
    <dbReference type="NCBI Taxonomy" id="749906"/>
    <lineage>
        <taxon>unclassified sequences</taxon>
        <taxon>metagenomes</taxon>
        <taxon>organismal metagenomes</taxon>
    </lineage>
</organism>
<proteinExistence type="predicted"/>